<proteinExistence type="inferred from homology"/>
<protein>
    <recommendedName>
        <fullName evidence="7 8">Thioredoxin</fullName>
    </recommendedName>
</protein>
<comment type="similarity">
    <text evidence="2 8">Belongs to the thioredoxin family.</text>
</comment>
<keyword evidence="6" id="KW-0676">Redox-active center</keyword>
<keyword evidence="5" id="KW-1015">Disulfide bond</keyword>
<dbReference type="Proteomes" id="UP001075001">
    <property type="component" value="Unassembled WGS sequence"/>
</dbReference>
<dbReference type="Pfam" id="PF00085">
    <property type="entry name" value="Thioredoxin"/>
    <property type="match status" value="1"/>
</dbReference>
<dbReference type="PIRSF" id="PIRSF000077">
    <property type="entry name" value="Thioredoxin"/>
    <property type="match status" value="1"/>
</dbReference>
<name>A0ABT6EBI1_9ENTR</name>
<keyword evidence="3" id="KW-0813">Transport</keyword>
<keyword evidence="4" id="KW-0249">Electron transport</keyword>
<dbReference type="EMBL" id="JAPQEX020000001">
    <property type="protein sequence ID" value="MDG1642530.1"/>
    <property type="molecule type" value="Genomic_DNA"/>
</dbReference>
<dbReference type="Gene3D" id="3.40.30.10">
    <property type="entry name" value="Glutaredoxin"/>
    <property type="match status" value="1"/>
</dbReference>
<evidence type="ECO:0000256" key="4">
    <source>
        <dbReference type="ARBA" id="ARBA00022982"/>
    </source>
</evidence>
<accession>A0ABT6EBI1</accession>
<dbReference type="PRINTS" id="PR00421">
    <property type="entry name" value="THIOREDOXIN"/>
</dbReference>
<dbReference type="InterPro" id="IPR013766">
    <property type="entry name" value="Thioredoxin_domain"/>
</dbReference>
<sequence length="107" mass="12059">MAIKELSVEEFSSEVLEAKLPVLIDFWAPWCSPCRSVSPVIDEIAQENEGKLKIIKVNVDEQPELAAQHGIRSIPFFKLFVRGEVVMEFAGVRSKSDFDTLISHILD</sequence>
<dbReference type="NCBIfam" id="TIGR01068">
    <property type="entry name" value="thioredoxin"/>
    <property type="match status" value="1"/>
</dbReference>
<feature type="domain" description="Thioredoxin" evidence="9">
    <location>
        <begin position="2"/>
        <end position="107"/>
    </location>
</feature>
<evidence type="ECO:0000259" key="9">
    <source>
        <dbReference type="PROSITE" id="PS51352"/>
    </source>
</evidence>
<dbReference type="CDD" id="cd02947">
    <property type="entry name" value="TRX_family"/>
    <property type="match status" value="1"/>
</dbReference>
<evidence type="ECO:0000313" key="11">
    <source>
        <dbReference type="Proteomes" id="UP001075001"/>
    </source>
</evidence>
<keyword evidence="11" id="KW-1185">Reference proteome</keyword>
<dbReference type="PANTHER" id="PTHR45663">
    <property type="entry name" value="GEO12009P1"/>
    <property type="match status" value="1"/>
</dbReference>
<dbReference type="InterPro" id="IPR005746">
    <property type="entry name" value="Thioredoxin"/>
</dbReference>
<gene>
    <name evidence="10" type="primary">trxA</name>
    <name evidence="10" type="ORF">OXR69_011715</name>
</gene>
<evidence type="ECO:0000256" key="1">
    <source>
        <dbReference type="ARBA" id="ARBA00003318"/>
    </source>
</evidence>
<evidence type="ECO:0000256" key="2">
    <source>
        <dbReference type="ARBA" id="ARBA00008987"/>
    </source>
</evidence>
<dbReference type="InterPro" id="IPR036249">
    <property type="entry name" value="Thioredoxin-like_sf"/>
</dbReference>
<dbReference type="PROSITE" id="PS51352">
    <property type="entry name" value="THIOREDOXIN_2"/>
    <property type="match status" value="1"/>
</dbReference>
<organism evidence="10 11">
    <name type="scientific">Klebsiella huaxiensis</name>
    <dbReference type="NCBI Taxonomy" id="2153354"/>
    <lineage>
        <taxon>Bacteria</taxon>
        <taxon>Pseudomonadati</taxon>
        <taxon>Pseudomonadota</taxon>
        <taxon>Gammaproteobacteria</taxon>
        <taxon>Enterobacterales</taxon>
        <taxon>Enterobacteriaceae</taxon>
        <taxon>Klebsiella/Raoultella group</taxon>
        <taxon>Klebsiella</taxon>
    </lineage>
</organism>
<dbReference type="SUPFAM" id="SSF52833">
    <property type="entry name" value="Thioredoxin-like"/>
    <property type="match status" value="1"/>
</dbReference>
<comment type="caution">
    <text evidence="10">The sequence shown here is derived from an EMBL/GenBank/DDBJ whole genome shotgun (WGS) entry which is preliminary data.</text>
</comment>
<reference evidence="10" key="1">
    <citation type="submission" date="2023-03" db="EMBL/GenBank/DDBJ databases">
        <title>identification of new KPC variant in Klebsiella huaxiensis from the Hospital Sewage Samples in China.</title>
        <authorList>
            <person name="Wu Y."/>
        </authorList>
    </citation>
    <scope>NUCLEOTIDE SEQUENCE</scope>
    <source>
        <strain evidence="10">ZR-9</strain>
    </source>
</reference>
<evidence type="ECO:0000256" key="5">
    <source>
        <dbReference type="ARBA" id="ARBA00023157"/>
    </source>
</evidence>
<dbReference type="RefSeq" id="WP_112215280.1">
    <property type="nucleotide sequence ID" value="NZ_CP036175.1"/>
</dbReference>
<evidence type="ECO:0000256" key="8">
    <source>
        <dbReference type="PIRNR" id="PIRNR000077"/>
    </source>
</evidence>
<dbReference type="PANTHER" id="PTHR45663:SF11">
    <property type="entry name" value="GEO12009P1"/>
    <property type="match status" value="1"/>
</dbReference>
<evidence type="ECO:0000256" key="6">
    <source>
        <dbReference type="ARBA" id="ARBA00023284"/>
    </source>
</evidence>
<comment type="function">
    <text evidence="1">Participates in various redox reactions through the reversible oxidation of its active center dithiol to a disulfide and catalyzes dithiol-disulfide exchange reactions.</text>
</comment>
<evidence type="ECO:0000256" key="3">
    <source>
        <dbReference type="ARBA" id="ARBA00022448"/>
    </source>
</evidence>
<evidence type="ECO:0000256" key="7">
    <source>
        <dbReference type="NCBIfam" id="TIGR01068"/>
    </source>
</evidence>
<evidence type="ECO:0000313" key="10">
    <source>
        <dbReference type="EMBL" id="MDG1642530.1"/>
    </source>
</evidence>